<dbReference type="AlphaFoldDB" id="A0A4V2XSA4"/>
<evidence type="ECO:0000313" key="1">
    <source>
        <dbReference type="EMBL" id="TDC33085.1"/>
    </source>
</evidence>
<dbReference type="InterPro" id="IPR027417">
    <property type="entry name" value="P-loop_NTPase"/>
</dbReference>
<comment type="caution">
    <text evidence="1">The sequence shown here is derived from an EMBL/GenBank/DDBJ whole genome shotgun (WGS) entry which is preliminary data.</text>
</comment>
<accession>A0A4V2XSA4</accession>
<sequence length="409" mass="44585">MPELGEFTGIGDPGHLDHLLFGHGQRLNRHRRGCLLQGAHDDLGQVRAHDLSPCRIGRIRHRGRHHRVLAQIGREREVFADFATVEPVAFRDQFDGVSGAQLLGGAHLFQSAHGLQLVGLQQGLGSLNGVQARQQFADALGVHRGHRQDLHTPKPSHLHRHFSSSEPFIYKESVGCLWAGCTLNLPTRHYPRNLVDDGRVKDDGRLIALIGTSSAGKSSTAKQLQLVLPEPYLLVGLDHFYDMFPADWGGHRRGPGPGFWQETLSDPDGKPRIVTHYGDAGRRMFAGMRAAVLALLDAGNHVILDDMPVDESIVPAWRHALEGRAVYWVAVEAPLEVIEARELERNHGRHLGNARGHHGIGLDGHFDLRLDSSVLTPEGRAAAVVKTAEAGGFFSRGCGSGSLRGGAVG</sequence>
<dbReference type="OrthoDB" id="3538329at2"/>
<dbReference type="Proteomes" id="UP000295075">
    <property type="component" value="Unassembled WGS sequence"/>
</dbReference>
<proteinExistence type="predicted"/>
<dbReference type="Pfam" id="PF07931">
    <property type="entry name" value="CPT"/>
    <property type="match status" value="1"/>
</dbReference>
<name>A0A4V2XSA4_9ACTN</name>
<dbReference type="EMBL" id="SMKA01000017">
    <property type="protein sequence ID" value="TDC33085.1"/>
    <property type="molecule type" value="Genomic_DNA"/>
</dbReference>
<gene>
    <name evidence="1" type="ORF">E1261_07160</name>
</gene>
<keyword evidence="2" id="KW-1185">Reference proteome</keyword>
<reference evidence="1 2" key="1">
    <citation type="submission" date="2019-03" db="EMBL/GenBank/DDBJ databases">
        <title>Draft genome sequences of novel Actinobacteria.</title>
        <authorList>
            <person name="Sahin N."/>
            <person name="Ay H."/>
            <person name="Saygin H."/>
        </authorList>
    </citation>
    <scope>NUCLEOTIDE SEQUENCE [LARGE SCALE GENOMIC DNA]</scope>
    <source>
        <strain evidence="1 2">JCM 30547</strain>
    </source>
</reference>
<evidence type="ECO:0000313" key="2">
    <source>
        <dbReference type="Proteomes" id="UP000295075"/>
    </source>
</evidence>
<organism evidence="1 2">
    <name type="scientific">Kribbella albertanoniae</name>
    <dbReference type="NCBI Taxonomy" id="1266829"/>
    <lineage>
        <taxon>Bacteria</taxon>
        <taxon>Bacillati</taxon>
        <taxon>Actinomycetota</taxon>
        <taxon>Actinomycetes</taxon>
        <taxon>Propionibacteriales</taxon>
        <taxon>Kribbellaceae</taxon>
        <taxon>Kribbella</taxon>
    </lineage>
</organism>
<evidence type="ECO:0008006" key="3">
    <source>
        <dbReference type="Google" id="ProtNLM"/>
    </source>
</evidence>
<dbReference type="SUPFAM" id="SSF52540">
    <property type="entry name" value="P-loop containing nucleoside triphosphate hydrolases"/>
    <property type="match status" value="1"/>
</dbReference>
<protein>
    <recommendedName>
        <fullName evidence="3">Chloramphenicol phosphotransferase</fullName>
    </recommendedName>
</protein>
<dbReference type="Gene3D" id="3.40.50.300">
    <property type="entry name" value="P-loop containing nucleotide triphosphate hydrolases"/>
    <property type="match status" value="1"/>
</dbReference>